<gene>
    <name evidence="8" type="ORF">DSCO28_26060</name>
</gene>
<evidence type="ECO:0008006" key="10">
    <source>
        <dbReference type="Google" id="ProtNLM"/>
    </source>
</evidence>
<dbReference type="InterPro" id="IPR045229">
    <property type="entry name" value="TPP_enz"/>
</dbReference>
<dbReference type="GO" id="GO:0000287">
    <property type="term" value="F:magnesium ion binding"/>
    <property type="evidence" value="ECO:0007669"/>
    <property type="project" value="InterPro"/>
</dbReference>
<dbReference type="Gene3D" id="3.40.50.970">
    <property type="match status" value="2"/>
</dbReference>
<accession>A0A5K7ZQL9</accession>
<feature type="domain" description="Thiamine pyrophosphate enzyme central" evidence="5">
    <location>
        <begin position="197"/>
        <end position="330"/>
    </location>
</feature>
<dbReference type="Pfam" id="PF02776">
    <property type="entry name" value="TPP_enzyme_N"/>
    <property type="match status" value="1"/>
</dbReference>
<dbReference type="RefSeq" id="WP_155322590.1">
    <property type="nucleotide sequence ID" value="NZ_AP021876.1"/>
</dbReference>
<dbReference type="CDD" id="cd07035">
    <property type="entry name" value="TPP_PYR_POX_like"/>
    <property type="match status" value="1"/>
</dbReference>
<dbReference type="InterPro" id="IPR029035">
    <property type="entry name" value="DHS-like_NAD/FAD-binding_dom"/>
</dbReference>
<proteinExistence type="inferred from homology"/>
<dbReference type="EMBL" id="AP021876">
    <property type="protein sequence ID" value="BBO82040.1"/>
    <property type="molecule type" value="Genomic_DNA"/>
</dbReference>
<feature type="domain" description="Thiamine pyrophosphate enzyme N-terminal TPP-binding" evidence="7">
    <location>
        <begin position="7"/>
        <end position="113"/>
    </location>
</feature>
<reference evidence="8 9" key="1">
    <citation type="submission" date="2019-11" db="EMBL/GenBank/DDBJ databases">
        <title>Comparative genomics of hydrocarbon-degrading Desulfosarcina strains.</title>
        <authorList>
            <person name="Watanabe M."/>
            <person name="Kojima H."/>
            <person name="Fukui M."/>
        </authorList>
    </citation>
    <scope>NUCLEOTIDE SEQUENCE [LARGE SCALE GENOMIC DNA]</scope>
    <source>
        <strain evidence="8 9">28bB2T</strain>
    </source>
</reference>
<dbReference type="InterPro" id="IPR012000">
    <property type="entry name" value="Thiamin_PyroP_enz_cen_dom"/>
</dbReference>
<organism evidence="8 9">
    <name type="scientific">Desulfosarcina ovata subsp. sediminis</name>
    <dbReference type="NCBI Taxonomy" id="885957"/>
    <lineage>
        <taxon>Bacteria</taxon>
        <taxon>Pseudomonadati</taxon>
        <taxon>Thermodesulfobacteriota</taxon>
        <taxon>Desulfobacteria</taxon>
        <taxon>Desulfobacterales</taxon>
        <taxon>Desulfosarcinaceae</taxon>
        <taxon>Desulfosarcina</taxon>
    </lineage>
</organism>
<protein>
    <recommendedName>
        <fullName evidence="10">Acetolactate synthase</fullName>
    </recommendedName>
</protein>
<evidence type="ECO:0000313" key="9">
    <source>
        <dbReference type="Proteomes" id="UP000425960"/>
    </source>
</evidence>
<evidence type="ECO:0000256" key="4">
    <source>
        <dbReference type="RuleBase" id="RU362132"/>
    </source>
</evidence>
<evidence type="ECO:0000256" key="1">
    <source>
        <dbReference type="ARBA" id="ARBA00001964"/>
    </source>
</evidence>
<evidence type="ECO:0000256" key="2">
    <source>
        <dbReference type="ARBA" id="ARBA00007812"/>
    </source>
</evidence>
<name>A0A5K7ZQL9_9BACT</name>
<dbReference type="Gene3D" id="3.40.50.1220">
    <property type="entry name" value="TPP-binding domain"/>
    <property type="match status" value="1"/>
</dbReference>
<dbReference type="GO" id="GO:0005948">
    <property type="term" value="C:acetolactate synthase complex"/>
    <property type="evidence" value="ECO:0007669"/>
    <property type="project" value="TreeGrafter"/>
</dbReference>
<evidence type="ECO:0000313" key="8">
    <source>
        <dbReference type="EMBL" id="BBO82040.1"/>
    </source>
</evidence>
<evidence type="ECO:0000259" key="5">
    <source>
        <dbReference type="Pfam" id="PF00205"/>
    </source>
</evidence>
<dbReference type="InterPro" id="IPR011766">
    <property type="entry name" value="TPP_enzyme_TPP-bd"/>
</dbReference>
<dbReference type="GO" id="GO:0050660">
    <property type="term" value="F:flavin adenine dinucleotide binding"/>
    <property type="evidence" value="ECO:0007669"/>
    <property type="project" value="TreeGrafter"/>
</dbReference>
<dbReference type="SUPFAM" id="SSF52518">
    <property type="entry name" value="Thiamin diphosphate-binding fold (THDP-binding)"/>
    <property type="match status" value="2"/>
</dbReference>
<dbReference type="InterPro" id="IPR012001">
    <property type="entry name" value="Thiamin_PyroP_enz_TPP-bd_dom"/>
</dbReference>
<dbReference type="SUPFAM" id="SSF52467">
    <property type="entry name" value="DHS-like NAD/FAD-binding domain"/>
    <property type="match status" value="1"/>
</dbReference>
<dbReference type="InterPro" id="IPR029061">
    <property type="entry name" value="THDP-binding"/>
</dbReference>
<dbReference type="AlphaFoldDB" id="A0A5K7ZQL9"/>
<dbReference type="KEGG" id="dov:DSCO28_26060"/>
<evidence type="ECO:0000259" key="7">
    <source>
        <dbReference type="Pfam" id="PF02776"/>
    </source>
</evidence>
<keyword evidence="3 4" id="KW-0786">Thiamine pyrophosphate</keyword>
<dbReference type="PANTHER" id="PTHR18968:SF166">
    <property type="entry name" value="2-HYDROXYACYL-COA LYASE 2"/>
    <property type="match status" value="1"/>
</dbReference>
<dbReference type="GO" id="GO:0009097">
    <property type="term" value="P:isoleucine biosynthetic process"/>
    <property type="evidence" value="ECO:0007669"/>
    <property type="project" value="TreeGrafter"/>
</dbReference>
<evidence type="ECO:0000259" key="6">
    <source>
        <dbReference type="Pfam" id="PF02775"/>
    </source>
</evidence>
<feature type="domain" description="Thiamine pyrophosphate enzyme TPP-binding" evidence="6">
    <location>
        <begin position="418"/>
        <end position="549"/>
    </location>
</feature>
<dbReference type="PANTHER" id="PTHR18968">
    <property type="entry name" value="THIAMINE PYROPHOSPHATE ENZYMES"/>
    <property type="match status" value="1"/>
</dbReference>
<dbReference type="Proteomes" id="UP000425960">
    <property type="component" value="Chromosome"/>
</dbReference>
<dbReference type="Pfam" id="PF00205">
    <property type="entry name" value="TPP_enzyme_M"/>
    <property type="match status" value="1"/>
</dbReference>
<dbReference type="Pfam" id="PF02775">
    <property type="entry name" value="TPP_enzyme_C"/>
    <property type="match status" value="1"/>
</dbReference>
<evidence type="ECO:0000256" key="3">
    <source>
        <dbReference type="ARBA" id="ARBA00023052"/>
    </source>
</evidence>
<sequence>MGETTYGGEEIGRVLKDEGVEYFFGIGGGHMWGIMLGVAEADIKLITMRHEQAGAYAADAYARACQKPGICYGTAGPGMENMVSAIGQAFLCRSPIVGIFGQHNTFEDGLRGLQVGSASDVLRTVTKFALRVVEGNNVAYWTRRAIRESLTFPQGPVALEFPPIASLVRYKKKWNRFDNWQGPVSTPTLGPGDPNSVEKIVDRLINAETPMIMAGDGVYWSNASAELKELVELLQIPVNTRRMGRGSVPDDHPLAVSGGYRGKMLNKSDFILTIGHPIGYLENYAQTPPFGNWNPEARYAQITEDPNDICLMIPTEVEVIGNIKAVLRQMIDCATPLVKGKAVRKAWVGQIAEGREYLRQKQQAQEAESASSSTCLHPATVGREIATFLDSSARDATVIYDAYTGTAFLTDRLTTRFAGQVLDAGEQGGVGHGVGMGIGAQLARPGKPVLVNMGDLGMGIGGMDVETAVRNKLPVVYLVHSNGVGMSGITETYFARTKMTTALKFTDNVKYNVMFEQLGIHSEHVEKAEDVRPALERAFNSGKTSVVNVFTDPYVNNPLNLSPLMLGSISMMSPDQCPPEGAELLTKFRS</sequence>
<comment type="similarity">
    <text evidence="2 4">Belongs to the TPP enzyme family.</text>
</comment>
<dbReference type="GO" id="GO:0003984">
    <property type="term" value="F:acetolactate synthase activity"/>
    <property type="evidence" value="ECO:0007669"/>
    <property type="project" value="TreeGrafter"/>
</dbReference>
<dbReference type="GO" id="GO:0030976">
    <property type="term" value="F:thiamine pyrophosphate binding"/>
    <property type="evidence" value="ECO:0007669"/>
    <property type="project" value="InterPro"/>
</dbReference>
<comment type="cofactor">
    <cofactor evidence="1">
        <name>thiamine diphosphate</name>
        <dbReference type="ChEBI" id="CHEBI:58937"/>
    </cofactor>
</comment>
<dbReference type="GO" id="GO:0009099">
    <property type="term" value="P:L-valine biosynthetic process"/>
    <property type="evidence" value="ECO:0007669"/>
    <property type="project" value="TreeGrafter"/>
</dbReference>